<keyword evidence="3" id="KW-1185">Reference proteome</keyword>
<feature type="compositionally biased region" description="Basic and acidic residues" evidence="1">
    <location>
        <begin position="8"/>
        <end position="47"/>
    </location>
</feature>
<organism evidence="2 3">
    <name type="scientific">Streptomyces carpaticus</name>
    <dbReference type="NCBI Taxonomy" id="285558"/>
    <lineage>
        <taxon>Bacteria</taxon>
        <taxon>Bacillati</taxon>
        <taxon>Actinomycetota</taxon>
        <taxon>Actinomycetes</taxon>
        <taxon>Kitasatosporales</taxon>
        <taxon>Streptomycetaceae</taxon>
        <taxon>Streptomyces</taxon>
    </lineage>
</organism>
<protein>
    <recommendedName>
        <fullName evidence="4">DUF5302 domain-containing protein</fullName>
    </recommendedName>
</protein>
<evidence type="ECO:0000256" key="1">
    <source>
        <dbReference type="SAM" id="MobiDB-lite"/>
    </source>
</evidence>
<feature type="region of interest" description="Disordered" evidence="1">
    <location>
        <begin position="1"/>
        <end position="55"/>
    </location>
</feature>
<dbReference type="Proteomes" id="UP001577267">
    <property type="component" value="Unassembled WGS sequence"/>
</dbReference>
<dbReference type="EMBL" id="JBHGBT010000004">
    <property type="protein sequence ID" value="MFB4193915.1"/>
    <property type="molecule type" value="Genomic_DNA"/>
</dbReference>
<evidence type="ECO:0000313" key="2">
    <source>
        <dbReference type="EMBL" id="MFB4193915.1"/>
    </source>
</evidence>
<name>A0ABV4ZJD6_9ACTN</name>
<accession>A0ABV4ZJD6</accession>
<dbReference type="RefSeq" id="WP_158687211.1">
    <property type="nucleotide sequence ID" value="NZ_BAAATI010000025.1"/>
</dbReference>
<comment type="caution">
    <text evidence="2">The sequence shown here is derived from an EMBL/GenBank/DDBJ whole genome shotgun (WGS) entry which is preliminary data.</text>
</comment>
<evidence type="ECO:0008006" key="4">
    <source>
        <dbReference type="Google" id="ProtNLM"/>
    </source>
</evidence>
<reference evidence="2 3" key="1">
    <citation type="submission" date="2024-09" db="EMBL/GenBank/DDBJ databases">
        <title>Draft genome sequence of multifaceted antimicrobials producing Streptomyces sp. strain FH1.</title>
        <authorList>
            <person name="Hassan F."/>
            <person name="Ali H."/>
            <person name="Hassan N."/>
            <person name="Nawaz A."/>
        </authorList>
    </citation>
    <scope>NUCLEOTIDE SEQUENCE [LARGE SCALE GENOMIC DNA]</scope>
    <source>
        <strain evidence="2 3">FH1</strain>
    </source>
</reference>
<sequence length="55" mass="6201">MSKHRAQHEREASGHGKHAVTPERVREAEHKAREVAAKTHGKTEKATVKHRSRLG</sequence>
<evidence type="ECO:0000313" key="3">
    <source>
        <dbReference type="Proteomes" id="UP001577267"/>
    </source>
</evidence>
<gene>
    <name evidence="2" type="ORF">ACE11A_06020</name>
</gene>
<proteinExistence type="predicted"/>